<dbReference type="AlphaFoldDB" id="A0AAV3X9T5"/>
<keyword evidence="1" id="KW-0812">Transmembrane</keyword>
<sequence>MNKYRLPFLGRVGLSISILGCASLGIMPAIAFDTSLTEDSDPIGQVTSVSQLTDVDPTH</sequence>
<dbReference type="Proteomes" id="UP001050975">
    <property type="component" value="Unassembled WGS sequence"/>
</dbReference>
<evidence type="ECO:0000256" key="1">
    <source>
        <dbReference type="SAM" id="Phobius"/>
    </source>
</evidence>
<protein>
    <submittedName>
        <fullName evidence="2">Uncharacterized protein</fullName>
    </submittedName>
</protein>
<feature type="transmembrane region" description="Helical" evidence="1">
    <location>
        <begin position="12"/>
        <end position="32"/>
    </location>
</feature>
<evidence type="ECO:0000313" key="2">
    <source>
        <dbReference type="EMBL" id="GET38143.1"/>
    </source>
</evidence>
<keyword evidence="1" id="KW-1133">Transmembrane helix</keyword>
<dbReference type="EMBL" id="BLAY01000040">
    <property type="protein sequence ID" value="GET38143.1"/>
    <property type="molecule type" value="Genomic_DNA"/>
</dbReference>
<gene>
    <name evidence="2" type="ORF">MiSe_28970</name>
</gene>
<organism evidence="2 3">
    <name type="scientific">Microseira wollei NIES-4236</name>
    <dbReference type="NCBI Taxonomy" id="2530354"/>
    <lineage>
        <taxon>Bacteria</taxon>
        <taxon>Bacillati</taxon>
        <taxon>Cyanobacteriota</taxon>
        <taxon>Cyanophyceae</taxon>
        <taxon>Oscillatoriophycideae</taxon>
        <taxon>Aerosakkonematales</taxon>
        <taxon>Aerosakkonemataceae</taxon>
        <taxon>Microseira</taxon>
    </lineage>
</organism>
<name>A0AAV3X9T5_9CYAN</name>
<evidence type="ECO:0000313" key="3">
    <source>
        <dbReference type="Proteomes" id="UP001050975"/>
    </source>
</evidence>
<accession>A0AAV3X9T5</accession>
<keyword evidence="1" id="KW-0472">Membrane</keyword>
<comment type="caution">
    <text evidence="2">The sequence shown here is derived from an EMBL/GenBank/DDBJ whole genome shotgun (WGS) entry which is preliminary data.</text>
</comment>
<proteinExistence type="predicted"/>
<dbReference type="RefSeq" id="WP_226580824.1">
    <property type="nucleotide sequence ID" value="NZ_BLAY01000040.1"/>
</dbReference>
<keyword evidence="3" id="KW-1185">Reference proteome</keyword>
<reference evidence="2" key="1">
    <citation type="submission" date="2019-10" db="EMBL/GenBank/DDBJ databases">
        <title>Draft genome sequece of Microseira wollei NIES-4236.</title>
        <authorList>
            <person name="Yamaguchi H."/>
            <person name="Suzuki S."/>
            <person name="Kawachi M."/>
        </authorList>
    </citation>
    <scope>NUCLEOTIDE SEQUENCE</scope>
    <source>
        <strain evidence="2">NIES-4236</strain>
    </source>
</reference>